<dbReference type="RefSeq" id="WP_248208790.1">
    <property type="nucleotide sequence ID" value="NZ_JALNMH010000007.1"/>
</dbReference>
<feature type="transmembrane region" description="Helical" evidence="5">
    <location>
        <begin position="88"/>
        <end position="106"/>
    </location>
</feature>
<dbReference type="GO" id="GO:0016874">
    <property type="term" value="F:ligase activity"/>
    <property type="evidence" value="ECO:0007669"/>
    <property type="project" value="UniProtKB-KW"/>
</dbReference>
<evidence type="ECO:0000256" key="5">
    <source>
        <dbReference type="SAM" id="Phobius"/>
    </source>
</evidence>
<evidence type="ECO:0000259" key="6">
    <source>
        <dbReference type="Pfam" id="PF04932"/>
    </source>
</evidence>
<name>A0ABT0GHS7_9GAMM</name>
<evidence type="ECO:0000256" key="1">
    <source>
        <dbReference type="ARBA" id="ARBA00004141"/>
    </source>
</evidence>
<feature type="transmembrane region" description="Helical" evidence="5">
    <location>
        <begin position="186"/>
        <end position="205"/>
    </location>
</feature>
<evidence type="ECO:0000313" key="7">
    <source>
        <dbReference type="EMBL" id="MCK7593983.1"/>
    </source>
</evidence>
<evidence type="ECO:0000256" key="4">
    <source>
        <dbReference type="ARBA" id="ARBA00023136"/>
    </source>
</evidence>
<dbReference type="PANTHER" id="PTHR37422">
    <property type="entry name" value="TEICHURONIC ACID BIOSYNTHESIS PROTEIN TUAE"/>
    <property type="match status" value="1"/>
</dbReference>
<organism evidence="7 8">
    <name type="scientific">Pseudomarimonas salicorniae</name>
    <dbReference type="NCBI Taxonomy" id="2933270"/>
    <lineage>
        <taxon>Bacteria</taxon>
        <taxon>Pseudomonadati</taxon>
        <taxon>Pseudomonadota</taxon>
        <taxon>Gammaproteobacteria</taxon>
        <taxon>Lysobacterales</taxon>
        <taxon>Lysobacteraceae</taxon>
        <taxon>Pseudomarimonas</taxon>
    </lineage>
</organism>
<evidence type="ECO:0000256" key="3">
    <source>
        <dbReference type="ARBA" id="ARBA00022989"/>
    </source>
</evidence>
<comment type="subcellular location">
    <subcellularLocation>
        <location evidence="1">Membrane</location>
        <topology evidence="1">Multi-pass membrane protein</topology>
    </subcellularLocation>
</comment>
<feature type="transmembrane region" description="Helical" evidence="5">
    <location>
        <begin position="26"/>
        <end position="44"/>
    </location>
</feature>
<accession>A0ABT0GHS7</accession>
<dbReference type="EMBL" id="JALNMH010000007">
    <property type="protein sequence ID" value="MCK7593983.1"/>
    <property type="molecule type" value="Genomic_DNA"/>
</dbReference>
<keyword evidence="4 5" id="KW-0472">Membrane</keyword>
<gene>
    <name evidence="7" type="ORF">M0G41_09895</name>
</gene>
<evidence type="ECO:0000313" key="8">
    <source>
        <dbReference type="Proteomes" id="UP001431449"/>
    </source>
</evidence>
<feature type="transmembrane region" description="Helical" evidence="5">
    <location>
        <begin position="162"/>
        <end position="179"/>
    </location>
</feature>
<feature type="domain" description="O-antigen ligase-related" evidence="6">
    <location>
        <begin position="193"/>
        <end position="329"/>
    </location>
</feature>
<sequence>MLNALLALLVLYTINQIHLPADLGIPGVNVANLLFAGVLALVLLRGDAAPRPPSRLGGPLRAYFLLMALGALIGIATRPTDLMSDLTYLKTIIFYPLYYFLFYYAVDDLRSARRLVLAILAVAVVAGLEAWSEARAYGLGGYSETHRASGPFGPDYRTANRAGVFYAMLLPMFVAFFLFARHKLSWRMLGAVGALVLVGGILVTYSRQSYFIGLLAILLLVWRRGIGTTLLAGLVFAIALPFLPQGAFERVEETQQETATGEERYDESTESRWELWQGAFAMWGENPAGVGLNRFKQEIGNYSGYSGKDAHNFYVLTLAEAGPQGVIALLWLVFSMWRLARWAARHADDAESRALTYGFSVALVGMALGNVYGSPFSEGSVMCAIWALCAIIERYTQLRMQQAWHARQALQEAPPHFDPARRAG</sequence>
<feature type="transmembrane region" description="Helical" evidence="5">
    <location>
        <begin position="115"/>
        <end position="132"/>
    </location>
</feature>
<feature type="transmembrane region" description="Helical" evidence="5">
    <location>
        <begin position="211"/>
        <end position="240"/>
    </location>
</feature>
<feature type="transmembrane region" description="Helical" evidence="5">
    <location>
        <begin position="354"/>
        <end position="372"/>
    </location>
</feature>
<evidence type="ECO:0000256" key="2">
    <source>
        <dbReference type="ARBA" id="ARBA00022692"/>
    </source>
</evidence>
<keyword evidence="2 5" id="KW-0812">Transmembrane</keyword>
<dbReference type="InterPro" id="IPR051533">
    <property type="entry name" value="WaaL-like"/>
</dbReference>
<reference evidence="7" key="1">
    <citation type="submission" date="2022-04" db="EMBL/GenBank/DDBJ databases">
        <title>Lysobacter sp. CAU 1642 isolated from sea sand.</title>
        <authorList>
            <person name="Kim W."/>
        </authorList>
    </citation>
    <scope>NUCLEOTIDE SEQUENCE</scope>
    <source>
        <strain evidence="7">CAU 1642</strain>
    </source>
</reference>
<keyword evidence="7" id="KW-0436">Ligase</keyword>
<dbReference type="Pfam" id="PF04932">
    <property type="entry name" value="Wzy_C"/>
    <property type="match status" value="1"/>
</dbReference>
<feature type="transmembrane region" description="Helical" evidence="5">
    <location>
        <begin position="56"/>
        <end position="76"/>
    </location>
</feature>
<dbReference type="Proteomes" id="UP001431449">
    <property type="component" value="Unassembled WGS sequence"/>
</dbReference>
<dbReference type="PANTHER" id="PTHR37422:SF13">
    <property type="entry name" value="LIPOPOLYSACCHARIDE BIOSYNTHESIS PROTEIN PA4999-RELATED"/>
    <property type="match status" value="1"/>
</dbReference>
<keyword evidence="8" id="KW-1185">Reference proteome</keyword>
<dbReference type="InterPro" id="IPR007016">
    <property type="entry name" value="O-antigen_ligase-rel_domated"/>
</dbReference>
<protein>
    <submittedName>
        <fullName evidence="7">O-antigen ligase family protein</fullName>
    </submittedName>
</protein>
<feature type="transmembrane region" description="Helical" evidence="5">
    <location>
        <begin position="313"/>
        <end position="334"/>
    </location>
</feature>
<keyword evidence="3 5" id="KW-1133">Transmembrane helix</keyword>
<proteinExistence type="predicted"/>
<comment type="caution">
    <text evidence="7">The sequence shown here is derived from an EMBL/GenBank/DDBJ whole genome shotgun (WGS) entry which is preliminary data.</text>
</comment>